<evidence type="ECO:0000259" key="10">
    <source>
        <dbReference type="PROSITE" id="PS50109"/>
    </source>
</evidence>
<dbReference type="PANTHER" id="PTHR43065:SF46">
    <property type="entry name" value="C4-DICARBOXYLATE TRANSPORT SENSOR PROTEIN DCTB"/>
    <property type="match status" value="1"/>
</dbReference>
<dbReference type="AlphaFoldDB" id="A0A0P1GGH7"/>
<accession>A0A0P1GGH7</accession>
<evidence type="ECO:0000256" key="2">
    <source>
        <dbReference type="ARBA" id="ARBA00012438"/>
    </source>
</evidence>
<feature type="transmembrane region" description="Helical" evidence="9">
    <location>
        <begin position="46"/>
        <end position="64"/>
    </location>
</feature>
<reference evidence="11 12" key="1">
    <citation type="submission" date="2015-09" db="EMBL/GenBank/DDBJ databases">
        <authorList>
            <consortium name="Swine Surveillance"/>
        </authorList>
    </citation>
    <scope>NUCLEOTIDE SEQUENCE [LARGE SCALE GENOMIC DNA]</scope>
    <source>
        <strain evidence="11 12">CECT 7648</strain>
    </source>
</reference>
<feature type="transmembrane region" description="Helical" evidence="9">
    <location>
        <begin position="20"/>
        <end position="40"/>
    </location>
</feature>
<dbReference type="STRING" id="441103.TRN7648_00088"/>
<dbReference type="SUPFAM" id="SSF55874">
    <property type="entry name" value="ATPase domain of HSP90 chaperone/DNA topoisomerase II/histidine kinase"/>
    <property type="match status" value="1"/>
</dbReference>
<dbReference type="GO" id="GO:0005524">
    <property type="term" value="F:ATP binding"/>
    <property type="evidence" value="ECO:0007669"/>
    <property type="project" value="UniProtKB-KW"/>
</dbReference>
<dbReference type="PROSITE" id="PS50109">
    <property type="entry name" value="HIS_KIN"/>
    <property type="match status" value="1"/>
</dbReference>
<evidence type="ECO:0000256" key="9">
    <source>
        <dbReference type="SAM" id="Phobius"/>
    </source>
</evidence>
<dbReference type="EC" id="2.7.13.3" evidence="2"/>
<feature type="transmembrane region" description="Helical" evidence="9">
    <location>
        <begin position="156"/>
        <end position="174"/>
    </location>
</feature>
<evidence type="ECO:0000256" key="8">
    <source>
        <dbReference type="ARBA" id="ARBA00023012"/>
    </source>
</evidence>
<dbReference type="InterPro" id="IPR005467">
    <property type="entry name" value="His_kinase_dom"/>
</dbReference>
<comment type="catalytic activity">
    <reaction evidence="1">
        <text>ATP + protein L-histidine = ADP + protein N-phospho-L-histidine.</text>
        <dbReference type="EC" id="2.7.13.3"/>
    </reaction>
</comment>
<dbReference type="Pfam" id="PF00512">
    <property type="entry name" value="HisKA"/>
    <property type="match status" value="1"/>
</dbReference>
<dbReference type="CDD" id="cd00082">
    <property type="entry name" value="HisKA"/>
    <property type="match status" value="1"/>
</dbReference>
<keyword evidence="9" id="KW-1133">Transmembrane helix</keyword>
<evidence type="ECO:0000256" key="3">
    <source>
        <dbReference type="ARBA" id="ARBA00022553"/>
    </source>
</evidence>
<sequence length="429" mass="46868">MKIDYRQEFARLYDVEYHDWPEVVFRLAGVFLGSVMLYIYSGWMLAWVWSGGYLALHALHFIYLQRKSSEHARRDCHIAGGLFIAVLIAFIWMPAYMTQVGDVSLTFIGSTLIATTLAYMIRRADTMMWMVVAESVTLAVALGVAVIPVFEQIQGRLALLACVIVCVAVVLYMFQAILITRRSRLLAEDAAVRMAQEQKMAAIGQLAGGVAHDFNNILTAIIGNLELYAVVPDDERETVIQEAHASAKRAEAVVSHLLIYARKAPVNRRLLDLNEALAGIRLLAERSTPAAVAQHWDLPGPSAQVRVDEVQLTTAVINLVRNAVDAMNDQGTLRVETRTETVETPRSMADGGMLAPGRYAALTITDSGPGIPEAQLSKVIEPFYTTKPVGKGTGLGLSMVLGFARDSKGGLEIGNCDSGARVTVYLPCA</sequence>
<keyword evidence="9" id="KW-0812">Transmembrane</keyword>
<dbReference type="SMART" id="SM00388">
    <property type="entry name" value="HisKA"/>
    <property type="match status" value="1"/>
</dbReference>
<dbReference type="Proteomes" id="UP000054935">
    <property type="component" value="Unassembled WGS sequence"/>
</dbReference>
<dbReference type="InterPro" id="IPR003594">
    <property type="entry name" value="HATPase_dom"/>
</dbReference>
<dbReference type="Gene3D" id="1.10.287.130">
    <property type="match status" value="1"/>
</dbReference>
<keyword evidence="4" id="KW-0808">Transferase</keyword>
<evidence type="ECO:0000256" key="5">
    <source>
        <dbReference type="ARBA" id="ARBA00022741"/>
    </source>
</evidence>
<evidence type="ECO:0000256" key="7">
    <source>
        <dbReference type="ARBA" id="ARBA00022840"/>
    </source>
</evidence>
<proteinExistence type="predicted"/>
<gene>
    <name evidence="11" type="ORF">TRN7648_00088</name>
</gene>
<keyword evidence="6" id="KW-0418">Kinase</keyword>
<dbReference type="SMART" id="SM00387">
    <property type="entry name" value="HATPase_c"/>
    <property type="match status" value="1"/>
</dbReference>
<feature type="transmembrane region" description="Helical" evidence="9">
    <location>
        <begin position="128"/>
        <end position="150"/>
    </location>
</feature>
<dbReference type="EMBL" id="CYSE01000001">
    <property type="protein sequence ID" value="CUH74795.1"/>
    <property type="molecule type" value="Genomic_DNA"/>
</dbReference>
<dbReference type="InterPro" id="IPR036097">
    <property type="entry name" value="HisK_dim/P_sf"/>
</dbReference>
<dbReference type="Pfam" id="PF02518">
    <property type="entry name" value="HATPase_c"/>
    <property type="match status" value="1"/>
</dbReference>
<keyword evidence="7" id="KW-0067">ATP-binding</keyword>
<name>A0A0P1GGH7_9RHOB</name>
<feature type="transmembrane region" description="Helical" evidence="9">
    <location>
        <begin position="76"/>
        <end position="97"/>
    </location>
</feature>
<keyword evidence="3" id="KW-0597">Phosphoprotein</keyword>
<protein>
    <recommendedName>
        <fullName evidence="2">histidine kinase</fullName>
        <ecNumber evidence="2">2.7.13.3</ecNumber>
    </recommendedName>
</protein>
<dbReference type="PANTHER" id="PTHR43065">
    <property type="entry name" value="SENSOR HISTIDINE KINASE"/>
    <property type="match status" value="1"/>
</dbReference>
<evidence type="ECO:0000256" key="1">
    <source>
        <dbReference type="ARBA" id="ARBA00000085"/>
    </source>
</evidence>
<organism evidence="11 12">
    <name type="scientific">Tropicibacter naphthalenivorans</name>
    <dbReference type="NCBI Taxonomy" id="441103"/>
    <lineage>
        <taxon>Bacteria</taxon>
        <taxon>Pseudomonadati</taxon>
        <taxon>Pseudomonadota</taxon>
        <taxon>Alphaproteobacteria</taxon>
        <taxon>Rhodobacterales</taxon>
        <taxon>Roseobacteraceae</taxon>
        <taxon>Tropicibacter</taxon>
    </lineage>
</organism>
<keyword evidence="9" id="KW-0472">Membrane</keyword>
<evidence type="ECO:0000256" key="6">
    <source>
        <dbReference type="ARBA" id="ARBA00022777"/>
    </source>
</evidence>
<dbReference type="InterPro" id="IPR036890">
    <property type="entry name" value="HATPase_C_sf"/>
</dbReference>
<dbReference type="RefSeq" id="WP_058245677.1">
    <property type="nucleotide sequence ID" value="NZ_CYSE01000001.1"/>
</dbReference>
<dbReference type="GO" id="GO:0000155">
    <property type="term" value="F:phosphorelay sensor kinase activity"/>
    <property type="evidence" value="ECO:0007669"/>
    <property type="project" value="InterPro"/>
</dbReference>
<evidence type="ECO:0000313" key="11">
    <source>
        <dbReference type="EMBL" id="CUH74795.1"/>
    </source>
</evidence>
<evidence type="ECO:0000313" key="12">
    <source>
        <dbReference type="Proteomes" id="UP000054935"/>
    </source>
</evidence>
<dbReference type="OrthoDB" id="9796100at2"/>
<dbReference type="InterPro" id="IPR004358">
    <property type="entry name" value="Sig_transdc_His_kin-like_C"/>
</dbReference>
<keyword evidence="12" id="KW-1185">Reference proteome</keyword>
<keyword evidence="5" id="KW-0547">Nucleotide-binding</keyword>
<dbReference type="Gene3D" id="3.30.565.10">
    <property type="entry name" value="Histidine kinase-like ATPase, C-terminal domain"/>
    <property type="match status" value="1"/>
</dbReference>
<dbReference type="SUPFAM" id="SSF47384">
    <property type="entry name" value="Homodimeric domain of signal transducing histidine kinase"/>
    <property type="match status" value="1"/>
</dbReference>
<dbReference type="PRINTS" id="PR00344">
    <property type="entry name" value="BCTRLSENSOR"/>
</dbReference>
<feature type="domain" description="Histidine kinase" evidence="10">
    <location>
        <begin position="209"/>
        <end position="429"/>
    </location>
</feature>
<dbReference type="InterPro" id="IPR003661">
    <property type="entry name" value="HisK_dim/P_dom"/>
</dbReference>
<evidence type="ECO:0000256" key="4">
    <source>
        <dbReference type="ARBA" id="ARBA00022679"/>
    </source>
</evidence>
<keyword evidence="8" id="KW-0902">Two-component regulatory system</keyword>